<proteinExistence type="predicted"/>
<accession>G2XSE1</accession>
<protein>
    <submittedName>
        <fullName evidence="1">Uncharacterized protein</fullName>
    </submittedName>
</protein>
<dbReference type="EMBL" id="FQ790260">
    <property type="protein sequence ID" value="CCD43578.1"/>
    <property type="molecule type" value="Genomic_DNA"/>
</dbReference>
<sequence>MSFKYWGRVRCARMANVVFNTKLSLGASVQVSIQ</sequence>
<evidence type="ECO:0000313" key="1">
    <source>
        <dbReference type="EMBL" id="CCD43578.1"/>
    </source>
</evidence>
<dbReference type="AlphaFoldDB" id="G2XSE1"/>
<organism evidence="1 2">
    <name type="scientific">Botryotinia fuckeliana (strain T4)</name>
    <name type="common">Noble rot fungus</name>
    <name type="synonym">Botrytis cinerea</name>
    <dbReference type="NCBI Taxonomy" id="999810"/>
    <lineage>
        <taxon>Eukaryota</taxon>
        <taxon>Fungi</taxon>
        <taxon>Dikarya</taxon>
        <taxon>Ascomycota</taxon>
        <taxon>Pezizomycotina</taxon>
        <taxon>Leotiomycetes</taxon>
        <taxon>Helotiales</taxon>
        <taxon>Sclerotiniaceae</taxon>
        <taxon>Botrytis</taxon>
    </lineage>
</organism>
<dbReference type="HOGENOM" id="CLU_3376976_0_0_1"/>
<dbReference type="Proteomes" id="UP000008177">
    <property type="component" value="Unplaced contigs"/>
</dbReference>
<reference evidence="2" key="1">
    <citation type="journal article" date="2011" name="PLoS Genet.">
        <title>Genomic analysis of the necrotrophic fungal pathogens Sclerotinia sclerotiorum and Botrytis cinerea.</title>
        <authorList>
            <person name="Amselem J."/>
            <person name="Cuomo C.A."/>
            <person name="van Kan J.A."/>
            <person name="Viaud M."/>
            <person name="Benito E.P."/>
            <person name="Couloux A."/>
            <person name="Coutinho P.M."/>
            <person name="de Vries R.P."/>
            <person name="Dyer P.S."/>
            <person name="Fillinger S."/>
            <person name="Fournier E."/>
            <person name="Gout L."/>
            <person name="Hahn M."/>
            <person name="Kohn L."/>
            <person name="Lapalu N."/>
            <person name="Plummer K.M."/>
            <person name="Pradier J.M."/>
            <person name="Quevillon E."/>
            <person name="Sharon A."/>
            <person name="Simon A."/>
            <person name="ten Have A."/>
            <person name="Tudzynski B."/>
            <person name="Tudzynski P."/>
            <person name="Wincker P."/>
            <person name="Andrew M."/>
            <person name="Anthouard V."/>
            <person name="Beever R.E."/>
            <person name="Beffa R."/>
            <person name="Benoit I."/>
            <person name="Bouzid O."/>
            <person name="Brault B."/>
            <person name="Chen Z."/>
            <person name="Choquer M."/>
            <person name="Collemare J."/>
            <person name="Cotton P."/>
            <person name="Danchin E.G."/>
            <person name="Da Silva C."/>
            <person name="Gautier A."/>
            <person name="Giraud C."/>
            <person name="Giraud T."/>
            <person name="Gonzalez C."/>
            <person name="Grossetete S."/>
            <person name="Guldener U."/>
            <person name="Henrissat B."/>
            <person name="Howlett B.J."/>
            <person name="Kodira C."/>
            <person name="Kretschmer M."/>
            <person name="Lappartient A."/>
            <person name="Leroch M."/>
            <person name="Levis C."/>
            <person name="Mauceli E."/>
            <person name="Neuveglise C."/>
            <person name="Oeser B."/>
            <person name="Pearson M."/>
            <person name="Poulain J."/>
            <person name="Poussereau N."/>
            <person name="Quesneville H."/>
            <person name="Rascle C."/>
            <person name="Schumacher J."/>
            <person name="Segurens B."/>
            <person name="Sexton A."/>
            <person name="Silva E."/>
            <person name="Sirven C."/>
            <person name="Soanes D.M."/>
            <person name="Talbot N.J."/>
            <person name="Templeton M."/>
            <person name="Yandava C."/>
            <person name="Yarden O."/>
            <person name="Zeng Q."/>
            <person name="Rollins J.A."/>
            <person name="Lebrun M.H."/>
            <person name="Dickman M."/>
        </authorList>
    </citation>
    <scope>NUCLEOTIDE SEQUENCE [LARGE SCALE GENOMIC DNA]</scope>
    <source>
        <strain evidence="2">T4</strain>
    </source>
</reference>
<name>G2XSE1_BOTF4</name>
<gene>
    <name evidence="1" type="ORF">BofuT4_uP012540.1</name>
</gene>
<dbReference type="InParanoid" id="G2XSE1"/>
<evidence type="ECO:0000313" key="2">
    <source>
        <dbReference type="Proteomes" id="UP000008177"/>
    </source>
</evidence>